<evidence type="ECO:0000313" key="1">
    <source>
        <dbReference type="EMBL" id="RYJ38288.1"/>
    </source>
</evidence>
<accession>A0A444VXR1</accession>
<name>A0A444VXR1_9FLAO</name>
<dbReference type="Proteomes" id="UP000290433">
    <property type="component" value="Unassembled WGS sequence"/>
</dbReference>
<dbReference type="RefSeq" id="WP_129747459.1">
    <property type="nucleotide sequence ID" value="NZ_JUIV01000009.1"/>
</dbReference>
<evidence type="ECO:0000313" key="2">
    <source>
        <dbReference type="Proteomes" id="UP000290433"/>
    </source>
</evidence>
<sequence length="67" mass="7730">MKNLQINFSPNNETCTDRTLVCNGDNNELIFRKTYVGDWGDWDEKPEDALQDKPLYLDQNTSFTSAV</sequence>
<gene>
    <name evidence="1" type="ORF">NU08_2611</name>
</gene>
<comment type="caution">
    <text evidence="1">The sequence shown here is derived from an EMBL/GenBank/DDBJ whole genome shotgun (WGS) entry which is preliminary data.</text>
</comment>
<reference evidence="1 2" key="1">
    <citation type="submission" date="2014-12" db="EMBL/GenBank/DDBJ databases">
        <title>Genome sequence of Flavobacterium anhuiense RCM74.</title>
        <authorList>
            <person name="Kim J.F."/>
            <person name="Song J.Y."/>
            <person name="Kwak M.-J."/>
            <person name="Lee S.-W."/>
        </authorList>
    </citation>
    <scope>NUCLEOTIDE SEQUENCE [LARGE SCALE GENOMIC DNA]</scope>
    <source>
        <strain evidence="1 2">RCM74</strain>
    </source>
</reference>
<dbReference type="OrthoDB" id="1366813at2"/>
<dbReference type="AlphaFoldDB" id="A0A444VXR1"/>
<protein>
    <submittedName>
        <fullName evidence="1">Uncharacterized protein</fullName>
    </submittedName>
</protein>
<dbReference type="EMBL" id="JUIV01000009">
    <property type="protein sequence ID" value="RYJ38288.1"/>
    <property type="molecule type" value="Genomic_DNA"/>
</dbReference>
<organism evidence="1 2">
    <name type="scientific">Flavobacterium anhuiense</name>
    <dbReference type="NCBI Taxonomy" id="459526"/>
    <lineage>
        <taxon>Bacteria</taxon>
        <taxon>Pseudomonadati</taxon>
        <taxon>Bacteroidota</taxon>
        <taxon>Flavobacteriia</taxon>
        <taxon>Flavobacteriales</taxon>
        <taxon>Flavobacteriaceae</taxon>
        <taxon>Flavobacterium</taxon>
    </lineage>
</organism>
<proteinExistence type="predicted"/>